<dbReference type="PANTHER" id="PTHR11733:SF167">
    <property type="entry name" value="FI17812P1-RELATED"/>
    <property type="match status" value="1"/>
</dbReference>
<proteinExistence type="inferred from homology"/>
<dbReference type="Gene3D" id="3.40.390.10">
    <property type="entry name" value="Collagenase (Catalytic Domain)"/>
    <property type="match status" value="1"/>
</dbReference>
<keyword evidence="4" id="KW-1185">Reference proteome</keyword>
<dbReference type="InterPro" id="IPR024079">
    <property type="entry name" value="MetalloPept_cat_dom_sf"/>
</dbReference>
<dbReference type="PROSITE" id="PS51885">
    <property type="entry name" value="NEPRILYSIN"/>
    <property type="match status" value="1"/>
</dbReference>
<evidence type="ECO:0000256" key="1">
    <source>
        <dbReference type="ARBA" id="ARBA00007357"/>
    </source>
</evidence>
<reference evidence="3 4" key="1">
    <citation type="journal article" date="2017" name="PLoS Biol.">
        <title>The sea cucumber genome provides insights into morphological evolution and visceral regeneration.</title>
        <authorList>
            <person name="Zhang X."/>
            <person name="Sun L."/>
            <person name="Yuan J."/>
            <person name="Sun Y."/>
            <person name="Gao Y."/>
            <person name="Zhang L."/>
            <person name="Li S."/>
            <person name="Dai H."/>
            <person name="Hamel J.F."/>
            <person name="Liu C."/>
            <person name="Yu Y."/>
            <person name="Liu S."/>
            <person name="Lin W."/>
            <person name="Guo K."/>
            <person name="Jin S."/>
            <person name="Xu P."/>
            <person name="Storey K.B."/>
            <person name="Huan P."/>
            <person name="Zhang T."/>
            <person name="Zhou Y."/>
            <person name="Zhang J."/>
            <person name="Lin C."/>
            <person name="Li X."/>
            <person name="Xing L."/>
            <person name="Huo D."/>
            <person name="Sun M."/>
            <person name="Wang L."/>
            <person name="Mercier A."/>
            <person name="Li F."/>
            <person name="Yang H."/>
            <person name="Xiang J."/>
        </authorList>
    </citation>
    <scope>NUCLEOTIDE SEQUENCE [LARGE SCALE GENOMIC DNA]</scope>
    <source>
        <strain evidence="3">Shaxun</strain>
        <tissue evidence="3">Muscle</tissue>
    </source>
</reference>
<evidence type="ECO:0000259" key="2">
    <source>
        <dbReference type="Pfam" id="PF01431"/>
    </source>
</evidence>
<dbReference type="InterPro" id="IPR018497">
    <property type="entry name" value="Peptidase_M13_C"/>
</dbReference>
<dbReference type="InterPro" id="IPR000718">
    <property type="entry name" value="Peptidase_M13"/>
</dbReference>
<dbReference type="GO" id="GO:0016485">
    <property type="term" value="P:protein processing"/>
    <property type="evidence" value="ECO:0007669"/>
    <property type="project" value="TreeGrafter"/>
</dbReference>
<comment type="similarity">
    <text evidence="1">Belongs to the peptidase M13 family.</text>
</comment>
<dbReference type="OrthoDB" id="6425975at2759"/>
<protein>
    <submittedName>
        <fullName evidence="3">Putative endothelin-converting enzyme 2</fullName>
    </submittedName>
</protein>
<dbReference type="Proteomes" id="UP000230750">
    <property type="component" value="Unassembled WGS sequence"/>
</dbReference>
<feature type="domain" description="Peptidase M13 C-terminal" evidence="2">
    <location>
        <begin position="1"/>
        <end position="114"/>
    </location>
</feature>
<evidence type="ECO:0000313" key="3">
    <source>
        <dbReference type="EMBL" id="PIK33139.1"/>
    </source>
</evidence>
<dbReference type="AlphaFoldDB" id="A0A2G8JBM9"/>
<dbReference type="EMBL" id="MRZV01002723">
    <property type="protein sequence ID" value="PIK33139.1"/>
    <property type="molecule type" value="Genomic_DNA"/>
</dbReference>
<accession>A0A2G8JBM9</accession>
<gene>
    <name evidence="3" type="ORF">BSL78_30049</name>
</gene>
<dbReference type="GO" id="GO:0005886">
    <property type="term" value="C:plasma membrane"/>
    <property type="evidence" value="ECO:0007669"/>
    <property type="project" value="TreeGrafter"/>
</dbReference>
<dbReference type="PANTHER" id="PTHR11733">
    <property type="entry name" value="ZINC METALLOPROTEASE FAMILY M13 NEPRILYSIN-RELATED"/>
    <property type="match status" value="1"/>
</dbReference>
<dbReference type="Pfam" id="PF01431">
    <property type="entry name" value="Peptidase_M13"/>
    <property type="match status" value="1"/>
</dbReference>
<dbReference type="GO" id="GO:0004222">
    <property type="term" value="F:metalloendopeptidase activity"/>
    <property type="evidence" value="ECO:0007669"/>
    <property type="project" value="InterPro"/>
</dbReference>
<sequence>MVDQYQQYTVESEGGTIHVDGNYTLPENIADNGGLVIAYKAYQSWKSAHPADDHPLPGLNLNPDQLYFLGFAQIWCSFQTPEHAHLSVLSDQHAPDKYRVVGSISNSVEFAEAF</sequence>
<evidence type="ECO:0000313" key="4">
    <source>
        <dbReference type="Proteomes" id="UP000230750"/>
    </source>
</evidence>
<name>A0A2G8JBM9_STIJA</name>
<dbReference type="STRING" id="307972.A0A2G8JBM9"/>
<organism evidence="3 4">
    <name type="scientific">Stichopus japonicus</name>
    <name type="common">Sea cucumber</name>
    <dbReference type="NCBI Taxonomy" id="307972"/>
    <lineage>
        <taxon>Eukaryota</taxon>
        <taxon>Metazoa</taxon>
        <taxon>Echinodermata</taxon>
        <taxon>Eleutherozoa</taxon>
        <taxon>Echinozoa</taxon>
        <taxon>Holothuroidea</taxon>
        <taxon>Aspidochirotacea</taxon>
        <taxon>Aspidochirotida</taxon>
        <taxon>Stichopodidae</taxon>
        <taxon>Apostichopus</taxon>
    </lineage>
</organism>
<comment type="caution">
    <text evidence="3">The sequence shown here is derived from an EMBL/GenBank/DDBJ whole genome shotgun (WGS) entry which is preliminary data.</text>
</comment>
<dbReference type="SUPFAM" id="SSF55486">
    <property type="entry name" value="Metalloproteases ('zincins'), catalytic domain"/>
    <property type="match status" value="1"/>
</dbReference>